<evidence type="ECO:0000256" key="3">
    <source>
        <dbReference type="ARBA" id="ARBA00022448"/>
    </source>
</evidence>
<evidence type="ECO:0000256" key="4">
    <source>
        <dbReference type="ARBA" id="ARBA00022692"/>
    </source>
</evidence>
<feature type="transmembrane region" description="Helical" evidence="8">
    <location>
        <begin position="405"/>
        <end position="432"/>
    </location>
</feature>
<reference evidence="10" key="1">
    <citation type="journal article" date="2021" name="Nat. Commun.">
        <title>Genetic determinants of endophytism in the Arabidopsis root mycobiome.</title>
        <authorList>
            <person name="Mesny F."/>
            <person name="Miyauchi S."/>
            <person name="Thiergart T."/>
            <person name="Pickel B."/>
            <person name="Atanasova L."/>
            <person name="Karlsson M."/>
            <person name="Huettel B."/>
            <person name="Barry K.W."/>
            <person name="Haridas S."/>
            <person name="Chen C."/>
            <person name="Bauer D."/>
            <person name="Andreopoulos W."/>
            <person name="Pangilinan J."/>
            <person name="LaButti K."/>
            <person name="Riley R."/>
            <person name="Lipzen A."/>
            <person name="Clum A."/>
            <person name="Drula E."/>
            <person name="Henrissat B."/>
            <person name="Kohler A."/>
            <person name="Grigoriev I.V."/>
            <person name="Martin F.M."/>
            <person name="Hacquard S."/>
        </authorList>
    </citation>
    <scope>NUCLEOTIDE SEQUENCE</scope>
    <source>
        <strain evidence="10">MPI-SDFR-AT-0117</strain>
    </source>
</reference>
<comment type="subcellular location">
    <subcellularLocation>
        <location evidence="1">Membrane</location>
        <topology evidence="1">Multi-pass membrane protein</topology>
    </subcellularLocation>
</comment>
<keyword evidence="4 8" id="KW-0812">Transmembrane</keyword>
<evidence type="ECO:0000256" key="2">
    <source>
        <dbReference type="ARBA" id="ARBA00010992"/>
    </source>
</evidence>
<feature type="transmembrane region" description="Helical" evidence="8">
    <location>
        <begin position="190"/>
        <end position="213"/>
    </location>
</feature>
<feature type="transmembrane region" description="Helical" evidence="8">
    <location>
        <begin position="132"/>
        <end position="150"/>
    </location>
</feature>
<evidence type="ECO:0000313" key="11">
    <source>
        <dbReference type="Proteomes" id="UP000770015"/>
    </source>
</evidence>
<dbReference type="SUPFAM" id="SSF103473">
    <property type="entry name" value="MFS general substrate transporter"/>
    <property type="match status" value="1"/>
</dbReference>
<keyword evidence="3 7" id="KW-0813">Transport</keyword>
<feature type="transmembrane region" description="Helical" evidence="8">
    <location>
        <begin position="346"/>
        <end position="368"/>
    </location>
</feature>
<feature type="transmembrane region" description="Helical" evidence="8">
    <location>
        <begin position="482"/>
        <end position="499"/>
    </location>
</feature>
<evidence type="ECO:0000256" key="5">
    <source>
        <dbReference type="ARBA" id="ARBA00022989"/>
    </source>
</evidence>
<comment type="caution">
    <text evidence="10">The sequence shown here is derived from an EMBL/GenBank/DDBJ whole genome shotgun (WGS) entry which is preliminary data.</text>
</comment>
<accession>A0A9P8VM33</accession>
<dbReference type="PANTHER" id="PTHR48022">
    <property type="entry name" value="PLASTIDIC GLUCOSE TRANSPORTER 4"/>
    <property type="match status" value="1"/>
</dbReference>
<gene>
    <name evidence="10" type="ORF">F5X68DRAFT_272633</name>
</gene>
<dbReference type="Gene3D" id="1.20.1250.20">
    <property type="entry name" value="MFS general substrate transporter like domains"/>
    <property type="match status" value="1"/>
</dbReference>
<organism evidence="10 11">
    <name type="scientific">Plectosphaerella plurivora</name>
    <dbReference type="NCBI Taxonomy" id="936078"/>
    <lineage>
        <taxon>Eukaryota</taxon>
        <taxon>Fungi</taxon>
        <taxon>Dikarya</taxon>
        <taxon>Ascomycota</taxon>
        <taxon>Pezizomycotina</taxon>
        <taxon>Sordariomycetes</taxon>
        <taxon>Hypocreomycetidae</taxon>
        <taxon>Glomerellales</taxon>
        <taxon>Plectosphaerellaceae</taxon>
        <taxon>Plectosphaerella</taxon>
    </lineage>
</organism>
<dbReference type="PANTHER" id="PTHR48022:SF53">
    <property type="entry name" value="ALPHA-GLUCOSIDE TRANSPORTER, PUTATIVE (AFU_ORTHOLOGUE AFUA_3G01700)-RELATED"/>
    <property type="match status" value="1"/>
</dbReference>
<keyword evidence="6 8" id="KW-0472">Membrane</keyword>
<feature type="transmembrane region" description="Helical" evidence="8">
    <location>
        <begin position="156"/>
        <end position="178"/>
    </location>
</feature>
<name>A0A9P8VM33_9PEZI</name>
<evidence type="ECO:0000259" key="9">
    <source>
        <dbReference type="PROSITE" id="PS50850"/>
    </source>
</evidence>
<comment type="similarity">
    <text evidence="2 7">Belongs to the major facilitator superfamily. Sugar transporter (TC 2.A.1.1) family.</text>
</comment>
<dbReference type="InterPro" id="IPR050360">
    <property type="entry name" value="MFS_Sugar_Transporters"/>
</dbReference>
<evidence type="ECO:0000256" key="6">
    <source>
        <dbReference type="ARBA" id="ARBA00023136"/>
    </source>
</evidence>
<feature type="domain" description="Major facilitator superfamily (MFS) profile" evidence="9">
    <location>
        <begin position="54"/>
        <end position="503"/>
    </location>
</feature>
<dbReference type="GO" id="GO:0005351">
    <property type="term" value="F:carbohydrate:proton symporter activity"/>
    <property type="evidence" value="ECO:0007669"/>
    <property type="project" value="TreeGrafter"/>
</dbReference>
<dbReference type="InterPro" id="IPR020846">
    <property type="entry name" value="MFS_dom"/>
</dbReference>
<feature type="transmembrane region" description="Helical" evidence="8">
    <location>
        <begin position="51"/>
        <end position="77"/>
    </location>
</feature>
<dbReference type="OrthoDB" id="6612291at2759"/>
<dbReference type="FunFam" id="1.20.1250.20:FF:000078">
    <property type="entry name" value="MFS maltose transporter, putative"/>
    <property type="match status" value="1"/>
</dbReference>
<dbReference type="Pfam" id="PF00083">
    <property type="entry name" value="Sugar_tr"/>
    <property type="match status" value="1"/>
</dbReference>
<feature type="transmembrane region" description="Helical" evidence="8">
    <location>
        <begin position="444"/>
        <end position="462"/>
    </location>
</feature>
<dbReference type="NCBIfam" id="TIGR00879">
    <property type="entry name" value="SP"/>
    <property type="match status" value="1"/>
</dbReference>
<dbReference type="InterPro" id="IPR005829">
    <property type="entry name" value="Sugar_transporter_CS"/>
</dbReference>
<sequence length="560" mass="61765">MATRDDSKVESDPRAHVPYSPEVELIEAAKAASDAEAELPRKELFRRYAPAAIYSMLLSVALVMEGMDVGLINNFFAHPAYLNRFGWPDPVTGKPHISVAWQGAIGAGNNIGSLFGLLLNGYLQSRYGSRRVYMGAMVLMAGTIFILFFSTSVEMLLAGNIICGIPWGIFQTLTTAYAAEICPAALRGYLTAWVSMCWGCGSFLATGVLRASITIQTDAGWRIPYGIQWAWIPPLLTVGFLAPESPWYLVRRGRIDDAEASLRRLARKGHYTEQSMAETIALMKHTNEMEKLEAADSSYRDCFRGTNLRRTGIVCMAWLIQMLNGQSITQYAAIMLRSIGMGPIAAFNYNMGIQSVNIFATAIAIALMGRVGRRAFYLFGSSAIGACMLVIGIMGFVAGDNRKSIAIPVAVFLICVQCAFKVSLGPTTYVVVGEVPSNRVRAQTIVLGRGIYVCCGLVVQQINPRMLNDSSDAWNLGAKTGIVYFCLCFAWVIYIWFCLPETKNRSFADIDYLFKKKTPARQFSTAPVDLFEFNLPDQTTEKLGFIEQVEKAPTGEKRIH</sequence>
<dbReference type="EMBL" id="JAGSXJ010000002">
    <property type="protein sequence ID" value="KAH6695195.1"/>
    <property type="molecule type" value="Genomic_DNA"/>
</dbReference>
<feature type="transmembrane region" description="Helical" evidence="8">
    <location>
        <begin position="375"/>
        <end position="399"/>
    </location>
</feature>
<dbReference type="PROSITE" id="PS00217">
    <property type="entry name" value="SUGAR_TRANSPORT_2"/>
    <property type="match status" value="1"/>
</dbReference>
<keyword evidence="11" id="KW-1185">Reference proteome</keyword>
<dbReference type="GO" id="GO:0016020">
    <property type="term" value="C:membrane"/>
    <property type="evidence" value="ECO:0007669"/>
    <property type="project" value="UniProtKB-SubCell"/>
</dbReference>
<evidence type="ECO:0000256" key="1">
    <source>
        <dbReference type="ARBA" id="ARBA00004141"/>
    </source>
</evidence>
<feature type="transmembrane region" description="Helical" evidence="8">
    <location>
        <begin position="313"/>
        <end position="334"/>
    </location>
</feature>
<proteinExistence type="inferred from homology"/>
<dbReference type="InterPro" id="IPR003663">
    <property type="entry name" value="Sugar/inositol_transpt"/>
</dbReference>
<dbReference type="AlphaFoldDB" id="A0A9P8VM33"/>
<evidence type="ECO:0000256" key="8">
    <source>
        <dbReference type="SAM" id="Phobius"/>
    </source>
</evidence>
<feature type="transmembrane region" description="Helical" evidence="8">
    <location>
        <begin position="97"/>
        <end position="120"/>
    </location>
</feature>
<feature type="transmembrane region" description="Helical" evidence="8">
    <location>
        <begin position="225"/>
        <end position="242"/>
    </location>
</feature>
<dbReference type="InterPro" id="IPR005828">
    <property type="entry name" value="MFS_sugar_transport-like"/>
</dbReference>
<dbReference type="InterPro" id="IPR036259">
    <property type="entry name" value="MFS_trans_sf"/>
</dbReference>
<keyword evidence="5 8" id="KW-1133">Transmembrane helix</keyword>
<evidence type="ECO:0000313" key="10">
    <source>
        <dbReference type="EMBL" id="KAH6695195.1"/>
    </source>
</evidence>
<protein>
    <submittedName>
        <fullName evidence="10">Alpha-glucosides permease MPH2/3</fullName>
    </submittedName>
</protein>
<dbReference type="PROSITE" id="PS50850">
    <property type="entry name" value="MFS"/>
    <property type="match status" value="1"/>
</dbReference>
<dbReference type="Proteomes" id="UP000770015">
    <property type="component" value="Unassembled WGS sequence"/>
</dbReference>
<evidence type="ECO:0000256" key="7">
    <source>
        <dbReference type="RuleBase" id="RU003346"/>
    </source>
</evidence>